<dbReference type="PANTHER" id="PTHR43617">
    <property type="entry name" value="L-AMINO ACID N-ACETYLTRANSFERASE"/>
    <property type="match status" value="1"/>
</dbReference>
<dbReference type="SUPFAM" id="SSF55729">
    <property type="entry name" value="Acyl-CoA N-acyltransferases (Nat)"/>
    <property type="match status" value="1"/>
</dbReference>
<evidence type="ECO:0000313" key="2">
    <source>
        <dbReference type="EMBL" id="WCE71317.1"/>
    </source>
</evidence>
<reference evidence="2" key="1">
    <citation type="submission" date="2023-01" db="EMBL/GenBank/DDBJ databases">
        <title>Comparative genomic analysis of cold water coral derived Sulfitobacter faviae: insights into their metabolism and habitat adaptation.</title>
        <authorList>
            <person name="Guo Y."/>
            <person name="Lin S."/>
            <person name="Huang Z."/>
            <person name="Tang K."/>
            <person name="Wang X."/>
        </authorList>
    </citation>
    <scope>NUCLEOTIDE SEQUENCE</scope>
    <source>
        <strain evidence="2">SCSIO W_1865</strain>
    </source>
</reference>
<dbReference type="GO" id="GO:0016747">
    <property type="term" value="F:acyltransferase activity, transferring groups other than amino-acyl groups"/>
    <property type="evidence" value="ECO:0007669"/>
    <property type="project" value="InterPro"/>
</dbReference>
<dbReference type="PROSITE" id="PS51186">
    <property type="entry name" value="GNAT"/>
    <property type="match status" value="1"/>
</dbReference>
<organism evidence="2 3">
    <name type="scientific">Sulfitobacter faviae</name>
    <dbReference type="NCBI Taxonomy" id="1775881"/>
    <lineage>
        <taxon>Bacteria</taxon>
        <taxon>Pseudomonadati</taxon>
        <taxon>Pseudomonadota</taxon>
        <taxon>Alphaproteobacteria</taxon>
        <taxon>Rhodobacterales</taxon>
        <taxon>Roseobacteraceae</taxon>
        <taxon>Sulfitobacter</taxon>
    </lineage>
</organism>
<feature type="domain" description="N-acetyltransferase" evidence="1">
    <location>
        <begin position="9"/>
        <end position="152"/>
    </location>
</feature>
<dbReference type="Gene3D" id="3.40.630.30">
    <property type="match status" value="1"/>
</dbReference>
<keyword evidence="2" id="KW-0012">Acyltransferase</keyword>
<keyword evidence="2" id="KW-0808">Transferase</keyword>
<evidence type="ECO:0000313" key="3">
    <source>
        <dbReference type="Proteomes" id="UP001210770"/>
    </source>
</evidence>
<dbReference type="EMBL" id="CP116423">
    <property type="protein sequence ID" value="WCE71317.1"/>
    <property type="molecule type" value="Genomic_DNA"/>
</dbReference>
<dbReference type="Proteomes" id="UP001210770">
    <property type="component" value="Chromosome"/>
</dbReference>
<dbReference type="AlphaFoldDB" id="A0AAX3LS03"/>
<sequence>MSAVVTGPATLRPAQPLDAGAVGGIMSDFARNTAWLPRIHTGAEDIAHADAMIARGWITVAEREGRVAGFAACEGGALDALFVAQSARGQGIGSALLCALKTRHKSLTCWTFQANARAIAFYRQHGFAETARSDGSANDEGLPDLTLHWQREAA</sequence>
<dbReference type="EC" id="2.3.1.-" evidence="2"/>
<dbReference type="RefSeq" id="WP_271689455.1">
    <property type="nucleotide sequence ID" value="NZ_CP116423.1"/>
</dbReference>
<protein>
    <submittedName>
        <fullName evidence="2">GNAT family N-acetyltransferase</fullName>
        <ecNumber evidence="2">2.3.1.-</ecNumber>
    </submittedName>
</protein>
<dbReference type="CDD" id="cd04301">
    <property type="entry name" value="NAT_SF"/>
    <property type="match status" value="1"/>
</dbReference>
<name>A0AAX3LS03_9RHOB</name>
<dbReference type="InterPro" id="IPR016181">
    <property type="entry name" value="Acyl_CoA_acyltransferase"/>
</dbReference>
<gene>
    <name evidence="2" type="ORF">PL336_05595</name>
</gene>
<dbReference type="InterPro" id="IPR000182">
    <property type="entry name" value="GNAT_dom"/>
</dbReference>
<dbReference type="InterPro" id="IPR050276">
    <property type="entry name" value="MshD_Acetyltransferase"/>
</dbReference>
<proteinExistence type="predicted"/>
<evidence type="ECO:0000259" key="1">
    <source>
        <dbReference type="PROSITE" id="PS51186"/>
    </source>
</evidence>
<accession>A0AAX3LS03</accession>
<dbReference type="Pfam" id="PF13508">
    <property type="entry name" value="Acetyltransf_7"/>
    <property type="match status" value="1"/>
</dbReference>